<dbReference type="InterPro" id="IPR036962">
    <property type="entry name" value="Glyco_hydro_3_N_sf"/>
</dbReference>
<accession>A0A167TLX6</accession>
<reference evidence="1 2" key="1">
    <citation type="journal article" date="2016" name="Mol. Biol. Evol.">
        <title>Comparative Genomics of Early-Diverging Mushroom-Forming Fungi Provides Insights into the Origins of Lignocellulose Decay Capabilities.</title>
        <authorList>
            <person name="Nagy L.G."/>
            <person name="Riley R."/>
            <person name="Tritt A."/>
            <person name="Adam C."/>
            <person name="Daum C."/>
            <person name="Floudas D."/>
            <person name="Sun H."/>
            <person name="Yadav J.S."/>
            <person name="Pangilinan J."/>
            <person name="Larsson K.H."/>
            <person name="Matsuura K."/>
            <person name="Barry K."/>
            <person name="Labutti K."/>
            <person name="Kuo R."/>
            <person name="Ohm R.A."/>
            <person name="Bhattacharya S.S."/>
            <person name="Shirouzu T."/>
            <person name="Yoshinaga Y."/>
            <person name="Martin F.M."/>
            <person name="Grigoriev I.V."/>
            <person name="Hibbett D.S."/>
        </authorList>
    </citation>
    <scope>NUCLEOTIDE SEQUENCE [LARGE SCALE GENOMIC DNA]</scope>
    <source>
        <strain evidence="1 2">CBS 109695</strain>
    </source>
</reference>
<organism evidence="1 2">
    <name type="scientific">Athelia psychrophila</name>
    <dbReference type="NCBI Taxonomy" id="1759441"/>
    <lineage>
        <taxon>Eukaryota</taxon>
        <taxon>Fungi</taxon>
        <taxon>Dikarya</taxon>
        <taxon>Basidiomycota</taxon>
        <taxon>Agaricomycotina</taxon>
        <taxon>Agaricomycetes</taxon>
        <taxon>Agaricomycetidae</taxon>
        <taxon>Atheliales</taxon>
        <taxon>Atheliaceae</taxon>
        <taxon>Athelia</taxon>
    </lineage>
</organism>
<evidence type="ECO:0000313" key="1">
    <source>
        <dbReference type="EMBL" id="KZP03075.1"/>
    </source>
</evidence>
<name>A0A167TLX6_9AGAM</name>
<feature type="non-terminal residue" evidence="1">
    <location>
        <position position="1"/>
    </location>
</feature>
<sequence>NGDGGWSSADSRARDFVAQLAIPELVKRQLWLHAQAQLPRLRWLCLQDSPVGVRDADYTSLFPAGMNV</sequence>
<dbReference type="OrthoDB" id="416222at2759"/>
<dbReference type="GO" id="GO:0004553">
    <property type="term" value="F:hydrolase activity, hydrolyzing O-glycosyl compounds"/>
    <property type="evidence" value="ECO:0007669"/>
    <property type="project" value="InterPro"/>
</dbReference>
<dbReference type="AlphaFoldDB" id="A0A167TLX6"/>
<dbReference type="Gene3D" id="3.20.20.300">
    <property type="entry name" value="Glycoside hydrolase, family 3, N-terminal domain"/>
    <property type="match status" value="1"/>
</dbReference>
<gene>
    <name evidence="1" type="ORF">FIBSPDRAFT_659374</name>
</gene>
<dbReference type="GO" id="GO:0005975">
    <property type="term" value="P:carbohydrate metabolic process"/>
    <property type="evidence" value="ECO:0007669"/>
    <property type="project" value="InterPro"/>
</dbReference>
<dbReference type="EMBL" id="KV418174">
    <property type="protein sequence ID" value="KZP03075.1"/>
    <property type="molecule type" value="Genomic_DNA"/>
</dbReference>
<protein>
    <submittedName>
        <fullName evidence="1">Glycoside hydrolase family 3 protein</fullName>
    </submittedName>
</protein>
<feature type="non-terminal residue" evidence="1">
    <location>
        <position position="68"/>
    </location>
</feature>
<keyword evidence="2" id="KW-1185">Reference proteome</keyword>
<keyword evidence="1" id="KW-0378">Hydrolase</keyword>
<evidence type="ECO:0000313" key="2">
    <source>
        <dbReference type="Proteomes" id="UP000076532"/>
    </source>
</evidence>
<dbReference type="STRING" id="436010.A0A167TLX6"/>
<dbReference type="Proteomes" id="UP000076532">
    <property type="component" value="Unassembled WGS sequence"/>
</dbReference>
<proteinExistence type="predicted"/>